<comment type="caution">
    <text evidence="1">The sequence shown here is derived from an EMBL/GenBank/DDBJ whole genome shotgun (WGS) entry which is preliminary data.</text>
</comment>
<sequence length="139" mass="16003">MARTQRELPKKLQYAILFLTPPGPVWVSIAPRLPLKRLLRILKQRGRIVLNQLYYRDDFDDLPHFTMPEDWLTKLATDGVIEIKHSSRRPLSQMSHPIARLAVDVSRKNGKSRGVVMHGLPPSKRKIECFGNHVRASDC</sequence>
<accession>A0A9Q3FPR5</accession>
<evidence type="ECO:0000313" key="2">
    <source>
        <dbReference type="Proteomes" id="UP000765509"/>
    </source>
</evidence>
<organism evidence="1 2">
    <name type="scientific">Austropuccinia psidii MF-1</name>
    <dbReference type="NCBI Taxonomy" id="1389203"/>
    <lineage>
        <taxon>Eukaryota</taxon>
        <taxon>Fungi</taxon>
        <taxon>Dikarya</taxon>
        <taxon>Basidiomycota</taxon>
        <taxon>Pucciniomycotina</taxon>
        <taxon>Pucciniomycetes</taxon>
        <taxon>Pucciniales</taxon>
        <taxon>Sphaerophragmiaceae</taxon>
        <taxon>Austropuccinia</taxon>
    </lineage>
</organism>
<evidence type="ECO:0000313" key="1">
    <source>
        <dbReference type="EMBL" id="MBW0542969.1"/>
    </source>
</evidence>
<dbReference type="Proteomes" id="UP000765509">
    <property type="component" value="Unassembled WGS sequence"/>
</dbReference>
<gene>
    <name evidence="1" type="ORF">O181_082684</name>
</gene>
<reference evidence="1" key="1">
    <citation type="submission" date="2021-03" db="EMBL/GenBank/DDBJ databases">
        <title>Draft genome sequence of rust myrtle Austropuccinia psidii MF-1, a brazilian biotype.</title>
        <authorList>
            <person name="Quecine M.C."/>
            <person name="Pachon D.M.R."/>
            <person name="Bonatelli M.L."/>
            <person name="Correr F.H."/>
            <person name="Franceschini L.M."/>
            <person name="Leite T.F."/>
            <person name="Margarido G.R.A."/>
            <person name="Almeida C.A."/>
            <person name="Ferrarezi J.A."/>
            <person name="Labate C.A."/>
        </authorList>
    </citation>
    <scope>NUCLEOTIDE SEQUENCE</scope>
    <source>
        <strain evidence="1">MF-1</strain>
    </source>
</reference>
<name>A0A9Q3FPR5_9BASI</name>
<keyword evidence="2" id="KW-1185">Reference proteome</keyword>
<proteinExistence type="predicted"/>
<protein>
    <submittedName>
        <fullName evidence="1">Uncharacterized protein</fullName>
    </submittedName>
</protein>
<dbReference type="AlphaFoldDB" id="A0A9Q3FPR5"/>
<dbReference type="EMBL" id="AVOT02047693">
    <property type="protein sequence ID" value="MBW0542969.1"/>
    <property type="molecule type" value="Genomic_DNA"/>
</dbReference>